<dbReference type="Gene3D" id="3.20.20.450">
    <property type="entry name" value="EAL domain"/>
    <property type="match status" value="1"/>
</dbReference>
<dbReference type="EMBL" id="ABCJ01000001">
    <property type="protein sequence ID" value="EDM24190.1"/>
    <property type="molecule type" value="Genomic_DNA"/>
</dbReference>
<dbReference type="InterPro" id="IPR050706">
    <property type="entry name" value="Cyclic-di-GMP_PDE-like"/>
</dbReference>
<sequence length="731" mass="87502">MKHLTRKLLFLPIVIFIVSVVLIVFSYFFILKSFEKDLIYYEHNFFLKNKKEIVKNELNIVKNTINYIINISYQNLSFVFKDILYRAIKEYKDSNENESFLQEHFNPNHFFFVVISKNYIFPKNIKIIKQNDKMFLIYKGKKYFLISEKISKNKTFAIAIKDSEIEKSYMKNIKAFLDEFNKNRLDYIAIGKITTFNPKNGYFGKIIYMPPSLKNLEGKLLNYNKADINGKYYRKEYLEAFKMGKDEVFLNYFFKNPKTSTYEKKYSYFTIIRPYNYVLVKGFYESEVKSLYKKILLKYKEELKKVILLLIIVSFIILIIGIVLINKFSKKIVRKINLDYEFLKNKLYKKFYYDDLTGVGNRNKLLDEIEEYNSLILVDIYNFSMINEIYGFEYGDKLLKNFSKIIKQKFEHIYRIGSDEFALGLEKKVKIEDIHTLLKISKKMKIDINIGASKIKPLLQTSEIALKEAQKHNKTYLIYDKLMYKIQKEKLDKINLLKEILNIESIIPYYQCIVDKNLNVIKYEALMRLSYDNKIYLPFEFMEILKESHLYEMFSKLMIKRVFNDLENNKISNLSINLSFEDIIHKDTREFILSYNESLLKRVTFEILESEEIKDYNIVHSFLNELKERGSKIAIDDFGSGYSNFVEILKINPDYIKIDANLIKNLSEDKYYKIIKLIVEFCEDFNIYSIAEFVENEEIFEKLKRLNIDYFQGYYFCKPKPLNELKNDKIS</sequence>
<protein>
    <submittedName>
        <fullName evidence="4">Ggdef family protein</fullName>
    </submittedName>
</protein>
<comment type="caution">
    <text evidence="4">The sequence shown here is derived from an EMBL/GenBank/DDBJ whole genome shotgun (WGS) entry which is preliminary data.</text>
</comment>
<dbReference type="Gene3D" id="3.30.450.20">
    <property type="entry name" value="PAS domain"/>
    <property type="match status" value="1"/>
</dbReference>
<dbReference type="RefSeq" id="WP_007472890.1">
    <property type="nucleotide sequence ID" value="NZ_ABCJ01000001.1"/>
</dbReference>
<dbReference type="Pfam" id="PF00990">
    <property type="entry name" value="GGDEF"/>
    <property type="match status" value="1"/>
</dbReference>
<keyword evidence="1" id="KW-1133">Transmembrane helix</keyword>
<proteinExistence type="predicted"/>
<dbReference type="InterPro" id="IPR043128">
    <property type="entry name" value="Rev_trsase/Diguanyl_cyclase"/>
</dbReference>
<keyword evidence="1" id="KW-0472">Membrane</keyword>
<dbReference type="Gene3D" id="3.30.70.270">
    <property type="match status" value="1"/>
</dbReference>
<dbReference type="InterPro" id="IPR029787">
    <property type="entry name" value="Nucleotide_cyclase"/>
</dbReference>
<dbReference type="InterPro" id="IPR004010">
    <property type="entry name" value="Double_Cache_2"/>
</dbReference>
<dbReference type="AlphaFoldDB" id="A0AAI9AIG5"/>
<dbReference type="PANTHER" id="PTHR33121">
    <property type="entry name" value="CYCLIC DI-GMP PHOSPHODIESTERASE PDEF"/>
    <property type="match status" value="1"/>
</dbReference>
<dbReference type="InterPro" id="IPR000160">
    <property type="entry name" value="GGDEF_dom"/>
</dbReference>
<feature type="domain" description="GGDEF" evidence="3">
    <location>
        <begin position="371"/>
        <end position="489"/>
    </location>
</feature>
<evidence type="ECO:0000259" key="2">
    <source>
        <dbReference type="PROSITE" id="PS50883"/>
    </source>
</evidence>
<dbReference type="SUPFAM" id="SSF141868">
    <property type="entry name" value="EAL domain-like"/>
    <property type="match status" value="1"/>
</dbReference>
<dbReference type="SUPFAM" id="SSF55073">
    <property type="entry name" value="Nucleotide cyclase"/>
    <property type="match status" value="1"/>
</dbReference>
<gene>
    <name evidence="4" type="ORF">CMTB2_01703</name>
</gene>
<dbReference type="Pfam" id="PF00563">
    <property type="entry name" value="EAL"/>
    <property type="match status" value="1"/>
</dbReference>
<keyword evidence="1" id="KW-0812">Transmembrane</keyword>
<feature type="transmembrane region" description="Helical" evidence="1">
    <location>
        <begin position="306"/>
        <end position="325"/>
    </location>
</feature>
<dbReference type="CDD" id="cd01949">
    <property type="entry name" value="GGDEF"/>
    <property type="match status" value="1"/>
</dbReference>
<dbReference type="SMART" id="SM00052">
    <property type="entry name" value="EAL"/>
    <property type="match status" value="1"/>
</dbReference>
<evidence type="ECO:0000313" key="4">
    <source>
        <dbReference type="EMBL" id="EDM24190.1"/>
    </source>
</evidence>
<name>A0AAI9AIG5_9BACT</name>
<dbReference type="GO" id="GO:0005886">
    <property type="term" value="C:plasma membrane"/>
    <property type="evidence" value="ECO:0007669"/>
    <property type="project" value="UniProtKB-SubCell"/>
</dbReference>
<reference evidence="4 5" key="1">
    <citation type="journal article" date="2011" name="Stand. Genomic Sci.">
        <title>Draft genome sequence of Caminibacter mediatlanticus strain TB-2, an epsilonproteobacterium isolated from a deep-sea hydrothermal vent.</title>
        <authorList>
            <person name="Giovannelli D."/>
            <person name="Ferriera S."/>
            <person name="Johnson J."/>
            <person name="Kravitz S."/>
            <person name="Perez-Rodriguez I."/>
            <person name="Ricci J."/>
            <person name="O'Brien C."/>
            <person name="Voordeckers J.W."/>
            <person name="Bini E."/>
            <person name="Vetriani C."/>
        </authorList>
    </citation>
    <scope>NUCLEOTIDE SEQUENCE [LARGE SCALE GENOMIC DNA]</scope>
    <source>
        <strain evidence="4 5">TB-2</strain>
    </source>
</reference>
<feature type="transmembrane region" description="Helical" evidence="1">
    <location>
        <begin position="9"/>
        <end position="30"/>
    </location>
</feature>
<dbReference type="Pfam" id="PF08269">
    <property type="entry name" value="dCache_2"/>
    <property type="match status" value="1"/>
</dbReference>
<organism evidence="4 5">
    <name type="scientific">Caminibacter mediatlanticus TB-2</name>
    <dbReference type="NCBI Taxonomy" id="391592"/>
    <lineage>
        <taxon>Bacteria</taxon>
        <taxon>Pseudomonadati</taxon>
        <taxon>Campylobacterota</taxon>
        <taxon>Epsilonproteobacteria</taxon>
        <taxon>Nautiliales</taxon>
        <taxon>Nautiliaceae</taxon>
        <taxon>Caminibacter</taxon>
    </lineage>
</organism>
<dbReference type="InterPro" id="IPR035919">
    <property type="entry name" value="EAL_sf"/>
</dbReference>
<dbReference type="SMART" id="SM00267">
    <property type="entry name" value="GGDEF"/>
    <property type="match status" value="1"/>
</dbReference>
<dbReference type="PROSITE" id="PS50883">
    <property type="entry name" value="EAL"/>
    <property type="match status" value="1"/>
</dbReference>
<dbReference type="GO" id="GO:0071111">
    <property type="term" value="F:cyclic-guanylate-specific phosphodiesterase activity"/>
    <property type="evidence" value="ECO:0007669"/>
    <property type="project" value="InterPro"/>
</dbReference>
<dbReference type="Proteomes" id="UP000003288">
    <property type="component" value="Unassembled WGS sequence"/>
</dbReference>
<evidence type="ECO:0000256" key="1">
    <source>
        <dbReference type="SAM" id="Phobius"/>
    </source>
</evidence>
<dbReference type="PANTHER" id="PTHR33121:SF79">
    <property type="entry name" value="CYCLIC DI-GMP PHOSPHODIESTERASE PDED-RELATED"/>
    <property type="match status" value="1"/>
</dbReference>
<evidence type="ECO:0000259" key="3">
    <source>
        <dbReference type="PROSITE" id="PS50887"/>
    </source>
</evidence>
<feature type="domain" description="EAL" evidence="2">
    <location>
        <begin position="490"/>
        <end position="731"/>
    </location>
</feature>
<dbReference type="PROSITE" id="PS50887">
    <property type="entry name" value="GGDEF"/>
    <property type="match status" value="1"/>
</dbReference>
<dbReference type="CDD" id="cd01948">
    <property type="entry name" value="EAL"/>
    <property type="match status" value="1"/>
</dbReference>
<dbReference type="NCBIfam" id="TIGR00254">
    <property type="entry name" value="GGDEF"/>
    <property type="match status" value="1"/>
</dbReference>
<dbReference type="InterPro" id="IPR001633">
    <property type="entry name" value="EAL_dom"/>
</dbReference>
<accession>A0AAI9AIG5</accession>
<evidence type="ECO:0000313" key="5">
    <source>
        <dbReference type="Proteomes" id="UP000003288"/>
    </source>
</evidence>